<evidence type="ECO:0000256" key="4">
    <source>
        <dbReference type="ARBA" id="ARBA00023163"/>
    </source>
</evidence>
<dbReference type="PANTHER" id="PTHR48111">
    <property type="entry name" value="REGULATOR OF RPOS"/>
    <property type="match status" value="1"/>
</dbReference>
<dbReference type="Proteomes" id="UP001500058">
    <property type="component" value="Unassembled WGS sequence"/>
</dbReference>
<sequence length="165" mass="18110">MNHTITAPAPVPTGTDGTTGPRTRERLVTYVVLAPETAQVSELFAQDLTVRRVEGPRAGTPQPPPEPAPGLHVDRDRYTASVDGRPLDLTYLEFGLLAHLTAHPHRVHTRAHLMEAVWGYAHVGDSRTIDVHVARLRRKLGPAHRDSIATVRRVGYKYVPAARAA</sequence>
<keyword evidence="2" id="KW-0805">Transcription regulation</keyword>
<dbReference type="Gene3D" id="1.10.10.10">
    <property type="entry name" value="Winged helix-like DNA-binding domain superfamily/Winged helix DNA-binding domain"/>
    <property type="match status" value="1"/>
</dbReference>
<protein>
    <recommendedName>
        <fullName evidence="7">OmpR/PhoB-type domain-containing protein</fullName>
    </recommendedName>
</protein>
<evidence type="ECO:0000256" key="1">
    <source>
        <dbReference type="ARBA" id="ARBA00022553"/>
    </source>
</evidence>
<keyword evidence="1" id="KW-0597">Phosphoprotein</keyword>
<reference evidence="8 9" key="1">
    <citation type="journal article" date="2019" name="Int. J. Syst. Evol. Microbiol.">
        <title>The Global Catalogue of Microorganisms (GCM) 10K type strain sequencing project: providing services to taxonomists for standard genome sequencing and annotation.</title>
        <authorList>
            <consortium name="The Broad Institute Genomics Platform"/>
            <consortium name="The Broad Institute Genome Sequencing Center for Infectious Disease"/>
            <person name="Wu L."/>
            <person name="Ma J."/>
        </authorList>
    </citation>
    <scope>NUCLEOTIDE SEQUENCE [LARGE SCALE GENOMIC DNA]</scope>
    <source>
        <strain evidence="8 9">JCM 6921</strain>
    </source>
</reference>
<comment type="caution">
    <text evidence="8">The sequence shown here is derived from an EMBL/GenBank/DDBJ whole genome shotgun (WGS) entry which is preliminary data.</text>
</comment>
<dbReference type="PROSITE" id="PS51755">
    <property type="entry name" value="OMPR_PHOB"/>
    <property type="match status" value="1"/>
</dbReference>
<evidence type="ECO:0000256" key="2">
    <source>
        <dbReference type="ARBA" id="ARBA00023015"/>
    </source>
</evidence>
<dbReference type="CDD" id="cd00383">
    <property type="entry name" value="trans_reg_C"/>
    <property type="match status" value="1"/>
</dbReference>
<dbReference type="InterPro" id="IPR001867">
    <property type="entry name" value="OmpR/PhoB-type_DNA-bd"/>
</dbReference>
<feature type="region of interest" description="Disordered" evidence="6">
    <location>
        <begin position="1"/>
        <end position="23"/>
    </location>
</feature>
<feature type="domain" description="OmpR/PhoB-type" evidence="7">
    <location>
        <begin position="62"/>
        <end position="160"/>
    </location>
</feature>
<evidence type="ECO:0000256" key="5">
    <source>
        <dbReference type="PROSITE-ProRule" id="PRU01091"/>
    </source>
</evidence>
<evidence type="ECO:0000256" key="3">
    <source>
        <dbReference type="ARBA" id="ARBA00023125"/>
    </source>
</evidence>
<accession>A0ABN3IRS9</accession>
<keyword evidence="9" id="KW-1185">Reference proteome</keyword>
<dbReference type="SMART" id="SM00862">
    <property type="entry name" value="Trans_reg_C"/>
    <property type="match status" value="1"/>
</dbReference>
<dbReference type="Pfam" id="PF00486">
    <property type="entry name" value="Trans_reg_C"/>
    <property type="match status" value="1"/>
</dbReference>
<evidence type="ECO:0000256" key="6">
    <source>
        <dbReference type="SAM" id="MobiDB-lite"/>
    </source>
</evidence>
<keyword evidence="4" id="KW-0804">Transcription</keyword>
<dbReference type="RefSeq" id="WP_344632850.1">
    <property type="nucleotide sequence ID" value="NZ_BAAATJ010000024.1"/>
</dbReference>
<proteinExistence type="predicted"/>
<dbReference type="InterPro" id="IPR036388">
    <property type="entry name" value="WH-like_DNA-bd_sf"/>
</dbReference>
<evidence type="ECO:0000313" key="8">
    <source>
        <dbReference type="EMBL" id="GAA2410603.1"/>
    </source>
</evidence>
<keyword evidence="3 5" id="KW-0238">DNA-binding</keyword>
<dbReference type="InterPro" id="IPR016032">
    <property type="entry name" value="Sig_transdc_resp-reg_C-effctor"/>
</dbReference>
<dbReference type="SUPFAM" id="SSF46894">
    <property type="entry name" value="C-terminal effector domain of the bipartite response regulators"/>
    <property type="match status" value="1"/>
</dbReference>
<feature type="DNA-binding region" description="OmpR/PhoB-type" evidence="5">
    <location>
        <begin position="62"/>
        <end position="160"/>
    </location>
</feature>
<dbReference type="PANTHER" id="PTHR48111:SF4">
    <property type="entry name" value="DNA-BINDING DUAL TRANSCRIPTIONAL REGULATOR OMPR"/>
    <property type="match status" value="1"/>
</dbReference>
<gene>
    <name evidence="8" type="ORF">GCM10010420_44200</name>
</gene>
<feature type="compositionally biased region" description="Low complexity" evidence="6">
    <location>
        <begin position="1"/>
        <end position="21"/>
    </location>
</feature>
<name>A0ABN3IRS9_9ACTN</name>
<evidence type="ECO:0000313" key="9">
    <source>
        <dbReference type="Proteomes" id="UP001500058"/>
    </source>
</evidence>
<organism evidence="8 9">
    <name type="scientific">Streptomyces glaucosporus</name>
    <dbReference type="NCBI Taxonomy" id="284044"/>
    <lineage>
        <taxon>Bacteria</taxon>
        <taxon>Bacillati</taxon>
        <taxon>Actinomycetota</taxon>
        <taxon>Actinomycetes</taxon>
        <taxon>Kitasatosporales</taxon>
        <taxon>Streptomycetaceae</taxon>
        <taxon>Streptomyces</taxon>
    </lineage>
</organism>
<dbReference type="InterPro" id="IPR039420">
    <property type="entry name" value="WalR-like"/>
</dbReference>
<evidence type="ECO:0000259" key="7">
    <source>
        <dbReference type="PROSITE" id="PS51755"/>
    </source>
</evidence>
<dbReference type="EMBL" id="BAAATJ010000024">
    <property type="protein sequence ID" value="GAA2410603.1"/>
    <property type="molecule type" value="Genomic_DNA"/>
</dbReference>